<organism evidence="2 3">
    <name type="scientific">Pedobacter albus</name>
    <dbReference type="NCBI Taxonomy" id="3113905"/>
    <lineage>
        <taxon>Bacteria</taxon>
        <taxon>Pseudomonadati</taxon>
        <taxon>Bacteroidota</taxon>
        <taxon>Sphingobacteriia</taxon>
        <taxon>Sphingobacteriales</taxon>
        <taxon>Sphingobacteriaceae</taxon>
        <taxon>Pedobacter</taxon>
    </lineage>
</organism>
<gene>
    <name evidence="2" type="ORF">VRU48_14035</name>
</gene>
<name>A0ABU7IAP8_9SPHI</name>
<keyword evidence="3" id="KW-1185">Reference proteome</keyword>
<dbReference type="EMBL" id="JAZDQT010000002">
    <property type="protein sequence ID" value="MEE1946239.1"/>
    <property type="molecule type" value="Genomic_DNA"/>
</dbReference>
<feature type="signal peptide" evidence="1">
    <location>
        <begin position="1"/>
        <end position="20"/>
    </location>
</feature>
<dbReference type="RefSeq" id="WP_330108547.1">
    <property type="nucleotide sequence ID" value="NZ_JAZDQT010000002.1"/>
</dbReference>
<accession>A0ABU7IAP8</accession>
<sequence length="142" mass="15231">MKKLLLLALVCMALACKKSASDNMTKYNWTISSAVVTPAMTIDGKTSTDFLAIGNASTCLTGLTYIFNENGTFVTSSNGPLCDRAPESPSQKWTRNGNIVKLNYGGGGREAALNGDKLIIVDKSTKDNVEYTIVTTLIAKQK</sequence>
<evidence type="ECO:0000313" key="2">
    <source>
        <dbReference type="EMBL" id="MEE1946239.1"/>
    </source>
</evidence>
<feature type="chain" id="PRO_5045412580" description="Lipocalin-like domain-containing protein" evidence="1">
    <location>
        <begin position="21"/>
        <end position="142"/>
    </location>
</feature>
<proteinExistence type="predicted"/>
<evidence type="ECO:0000256" key="1">
    <source>
        <dbReference type="SAM" id="SignalP"/>
    </source>
</evidence>
<reference evidence="2 3" key="1">
    <citation type="submission" date="2024-01" db="EMBL/GenBank/DDBJ databases">
        <title>Pedobacter sp. nov., isolated from fresh soil.</title>
        <authorList>
            <person name="Le N.T.T."/>
        </authorList>
    </citation>
    <scope>NUCLEOTIDE SEQUENCE [LARGE SCALE GENOMIC DNA]</scope>
    <source>
        <strain evidence="2 3">KR3-3</strain>
    </source>
</reference>
<evidence type="ECO:0008006" key="4">
    <source>
        <dbReference type="Google" id="ProtNLM"/>
    </source>
</evidence>
<dbReference type="Proteomes" id="UP001336835">
    <property type="component" value="Unassembled WGS sequence"/>
</dbReference>
<comment type="caution">
    <text evidence="2">The sequence shown here is derived from an EMBL/GenBank/DDBJ whole genome shotgun (WGS) entry which is preliminary data.</text>
</comment>
<keyword evidence="1" id="KW-0732">Signal</keyword>
<dbReference type="PROSITE" id="PS51257">
    <property type="entry name" value="PROKAR_LIPOPROTEIN"/>
    <property type="match status" value="1"/>
</dbReference>
<protein>
    <recommendedName>
        <fullName evidence="4">Lipocalin-like domain-containing protein</fullName>
    </recommendedName>
</protein>
<evidence type="ECO:0000313" key="3">
    <source>
        <dbReference type="Proteomes" id="UP001336835"/>
    </source>
</evidence>